<organism evidence="15">
    <name type="scientific">Stylophora pistillata</name>
    <name type="common">Smooth cauliflower coral</name>
    <dbReference type="NCBI Taxonomy" id="50429"/>
    <lineage>
        <taxon>Eukaryota</taxon>
        <taxon>Metazoa</taxon>
        <taxon>Cnidaria</taxon>
        <taxon>Anthozoa</taxon>
        <taxon>Hexacorallia</taxon>
        <taxon>Scleractinia</taxon>
        <taxon>Astrocoeniina</taxon>
        <taxon>Pocilloporidae</taxon>
        <taxon>Stylophora</taxon>
    </lineage>
</organism>
<evidence type="ECO:0000256" key="2">
    <source>
        <dbReference type="ARBA" id="ARBA00007441"/>
    </source>
</evidence>
<evidence type="ECO:0000256" key="8">
    <source>
        <dbReference type="ARBA" id="ARBA00022898"/>
    </source>
</evidence>
<dbReference type="STRING" id="50429.A0A2B4RF65"/>
<feature type="domain" description="Aminotransferase class I/classII large" evidence="12">
    <location>
        <begin position="985"/>
        <end position="1297"/>
    </location>
</feature>
<dbReference type="SUPFAM" id="SSF53383">
    <property type="entry name" value="PLP-dependent transferases"/>
    <property type="match status" value="1"/>
</dbReference>
<name>A0A2B4RF65_STYPI</name>
<dbReference type="InterPro" id="IPR020059">
    <property type="entry name" value="Glu/Gln-tRNA-synth_Ib_codon-bd"/>
</dbReference>
<dbReference type="Pfam" id="PF20974">
    <property type="entry name" value="tRNA-synt_1c_C2"/>
    <property type="match status" value="1"/>
</dbReference>
<evidence type="ECO:0000256" key="9">
    <source>
        <dbReference type="ARBA" id="ARBA00022917"/>
    </source>
</evidence>
<evidence type="ECO:0000256" key="10">
    <source>
        <dbReference type="ARBA" id="ARBA00023002"/>
    </source>
</evidence>
<keyword evidence="8" id="KW-0663">Pyridoxal phosphate</keyword>
<dbReference type="GO" id="GO:0004450">
    <property type="term" value="F:isocitrate dehydrogenase (NADP+) activity"/>
    <property type="evidence" value="ECO:0007669"/>
    <property type="project" value="InterPro"/>
</dbReference>
<dbReference type="GO" id="GO:0005524">
    <property type="term" value="F:ATP binding"/>
    <property type="evidence" value="ECO:0007669"/>
    <property type="project" value="InterPro"/>
</dbReference>
<comment type="similarity">
    <text evidence="2">Belongs to the class-I pyridoxal-phosphate-dependent aminotransferase family.</text>
</comment>
<dbReference type="Gene3D" id="1.10.1160.10">
    <property type="entry name" value="Glutamyl-trna Synthetase, Domain 2"/>
    <property type="match status" value="1"/>
</dbReference>
<feature type="region of interest" description="Disordered" evidence="11">
    <location>
        <begin position="265"/>
        <end position="284"/>
    </location>
</feature>
<dbReference type="Gene3D" id="3.90.1150.10">
    <property type="entry name" value="Aspartate Aminotransferase, domain 1"/>
    <property type="match status" value="1"/>
</dbReference>
<dbReference type="InterPro" id="IPR004839">
    <property type="entry name" value="Aminotransferase_I/II_large"/>
</dbReference>
<dbReference type="Gene3D" id="3.40.640.10">
    <property type="entry name" value="Type I PLP-dependent aspartate aminotransferase-like (Major domain)"/>
    <property type="match status" value="1"/>
</dbReference>
<feature type="domain" description="Glutamyl/glutaminyl-tRNA synthetase class Ib anti-codon binding" evidence="13">
    <location>
        <begin position="50"/>
        <end position="149"/>
    </location>
</feature>
<dbReference type="SUPFAM" id="SSF53659">
    <property type="entry name" value="Isocitrate/Isopropylmalate dehydrogenase-like"/>
    <property type="match status" value="1"/>
</dbReference>
<evidence type="ECO:0000259" key="14">
    <source>
        <dbReference type="Pfam" id="PF20974"/>
    </source>
</evidence>
<dbReference type="SUPFAM" id="SSF50715">
    <property type="entry name" value="Ribosomal protein L25-like"/>
    <property type="match status" value="1"/>
</dbReference>
<dbReference type="InterPro" id="IPR004436">
    <property type="entry name" value="Isocitrate_DH_NADP_mono"/>
</dbReference>
<dbReference type="Gene3D" id="2.40.240.10">
    <property type="entry name" value="Ribosomal Protein L25, Chain P"/>
    <property type="match status" value="2"/>
</dbReference>
<dbReference type="GO" id="GO:0030170">
    <property type="term" value="F:pyridoxal phosphate binding"/>
    <property type="evidence" value="ECO:0007669"/>
    <property type="project" value="InterPro"/>
</dbReference>
<evidence type="ECO:0000256" key="7">
    <source>
        <dbReference type="ARBA" id="ARBA00022857"/>
    </source>
</evidence>
<dbReference type="GO" id="GO:0005737">
    <property type="term" value="C:cytoplasm"/>
    <property type="evidence" value="ECO:0007669"/>
    <property type="project" value="InterPro"/>
</dbReference>
<gene>
    <name evidence="15" type="primary">icd2</name>
    <name evidence="15" type="ORF">AWC38_SpisGene20785</name>
</gene>
<dbReference type="Gene3D" id="3.40.718.10">
    <property type="entry name" value="Isopropylmalate Dehydrogenase"/>
    <property type="match status" value="1"/>
</dbReference>
<keyword evidence="4" id="KW-0816">Tricarboxylic acid cycle</keyword>
<dbReference type="InterPro" id="IPR020061">
    <property type="entry name" value="Glu_tRNA_lig_a-bdl"/>
</dbReference>
<dbReference type="GO" id="GO:0015977">
    <property type="term" value="P:carbon fixation"/>
    <property type="evidence" value="ECO:0007669"/>
    <property type="project" value="InterPro"/>
</dbReference>
<dbReference type="OrthoDB" id="7790718at2759"/>
<evidence type="ECO:0000256" key="11">
    <source>
        <dbReference type="SAM" id="MobiDB-lite"/>
    </source>
</evidence>
<feature type="domain" description="tRNA synthetases class I (E and Q) anti-codon binding" evidence="14">
    <location>
        <begin position="168"/>
        <end position="242"/>
    </location>
</feature>
<dbReference type="InterPro" id="IPR049437">
    <property type="entry name" value="tRNA-synt_1c_C2"/>
</dbReference>
<evidence type="ECO:0000256" key="1">
    <source>
        <dbReference type="ARBA" id="ARBA00001946"/>
    </source>
</evidence>
<dbReference type="Pfam" id="PF00311">
    <property type="entry name" value="PEPcase"/>
    <property type="match status" value="1"/>
</dbReference>
<reference evidence="15" key="1">
    <citation type="journal article" date="2017" name="J. ISSAAS">
        <title>Comparative analysis of the genomes of Stylophora pistillata and Acropora digitifera provides evidence for extensive differences between species of corals.</title>
        <authorList>
            <person name="Voolstra C.R."/>
            <person name="Li Y."/>
            <person name="Liew Y.J."/>
            <person name="Baumgarten S."/>
            <person name="Zoccola D."/>
            <person name="Flot J.-F."/>
            <person name="Tambutte S."/>
            <person name="Allemand D."/>
            <person name="Aranda M."/>
        </authorList>
    </citation>
    <scope>NUCLEOTIDE SEQUENCE</scope>
    <source>
        <strain evidence="15">CSM Monaco</strain>
        <tissue evidence="15">Whole animal</tissue>
    </source>
</reference>
<dbReference type="GO" id="GO:0046872">
    <property type="term" value="F:metal ion binding"/>
    <property type="evidence" value="ECO:0007669"/>
    <property type="project" value="UniProtKB-KW"/>
</dbReference>
<comment type="caution">
    <text evidence="15">The sequence shown here is derived from an EMBL/GenBank/DDBJ whole genome shotgun (WGS) entry which is preliminary data.</text>
</comment>
<dbReference type="PROSITE" id="PS00105">
    <property type="entry name" value="AA_TRANSFER_CLASS_1"/>
    <property type="match status" value="1"/>
</dbReference>
<dbReference type="InterPro" id="IPR015813">
    <property type="entry name" value="Pyrv/PenolPyrv_kinase-like_dom"/>
</dbReference>
<dbReference type="GO" id="GO:0006418">
    <property type="term" value="P:tRNA aminoacylation for protein translation"/>
    <property type="evidence" value="ECO:0007669"/>
    <property type="project" value="InterPro"/>
</dbReference>
<dbReference type="GO" id="GO:0006099">
    <property type="term" value="P:tricarboxylic acid cycle"/>
    <property type="evidence" value="ECO:0007669"/>
    <property type="project" value="UniProtKB-KW"/>
</dbReference>
<evidence type="ECO:0000256" key="3">
    <source>
        <dbReference type="ARBA" id="ARBA00022435"/>
    </source>
</evidence>
<keyword evidence="3" id="KW-0329">Glyoxylate bypass</keyword>
<evidence type="ECO:0000256" key="4">
    <source>
        <dbReference type="ARBA" id="ARBA00022532"/>
    </source>
</evidence>
<keyword evidence="10" id="KW-0560">Oxidoreductase</keyword>
<keyword evidence="6" id="KW-0460">Magnesium</keyword>
<comment type="cofactor">
    <cofactor evidence="1">
        <name>Mg(2+)</name>
        <dbReference type="ChEBI" id="CHEBI:18420"/>
    </cofactor>
</comment>
<dbReference type="InterPro" id="IPR015422">
    <property type="entry name" value="PyrdxlP-dep_Trfase_small"/>
</dbReference>
<sequence length="1826" mass="203056">MPTISGMRRRGYPAASIRKFSEVAGIAKRDNVTDIALLEYCVRETLNQTAKRIMAVLDPLKIVITNYEKENEIVSGAWNPENKNEGTRDIPFAKELYIEREDFRETADQNFFRLTIGGEVRLKNAYIIKAEKVAKDAQGNIVCIYCSYDSKSKSGSGNPESLRKIKSTIHWVAVSKAVKIKVRLYDRLFNCEAPDEDPSKNFLDFLNPHSLKEQTAFAEPSIKEANIGEAFQFQRKGYFCLDKDNKNGQLIFNRTVGLKDNWAKKNKKTKNQNNPTKRHPDFDKAGGWAGISIETKDISLAARVLAAFPDHLPKEKQVEDALAQLGELAKKPEANIIKLPNISASVPQLKAAIKELQDKGFAIPDYPENPANEAEQVVKSAYAKVLGSAVNPVLREGNSDRRVAKAVKNYAKANPHSMGAWAKDSKSHTSSMSADDFYGSEQSVTTSKAQNLKIVFTDEQGNQKVLKERVPVLQGEIVDSSAMSINSLKAFIKAQIADAKEKNVLFSLHMKATMMKVSDPIIFGAVVSVFYEEVFEKYADVFAKLGVSPNNGIGDVYQKITVLDEATQQNIKDDIEAIYKKRPALAMVDSDKGITNLHVPNDVIIDASMPAMIRASGQMWNKAGKQQDTKAIIPDRSYASVYQTTIDFCKENGAFDPTTMGTIPNVGLMAQKAEEYGSHDKTFQLDADGVVEVIDESGAVLMSQKVTKDTIFRACQVKDIPVKDWVKLAVTRAKNTNTPAIFWLDEKRAHDAQLIKKVKTYLQDHDTTGLYIDILAPAAATQYSLERMKKGQDTISVTGNVLRDYLTDLFPILELGTSAKMLSIVPLINGGGLFETGAGGSAPKHVQQFQEEGHLRWNSLGEFLALAVSLDSIAQKTNDEKIAVLAKTLDEANGMFLVADKSPQRKVNTLDNRGSHFYLAMYWAQALAKQSENKVLQARFEPLAKQLTKNEGLILEQLNAVQGQSLDLDGKLSGYADATKKKGIKVIHLNIGQPDIITPKEALEAVKKSDLTVVKYTSSEGPESYRKKLASYYEKHRINVDKNDILVTTGASEALLFTIACITDPSDEIIIPEPFYANYNGFAITCGINIKPLETHIKNGFSLPSDAVFEAMITPKTKAILICNPGNPTGVVYDKKTIERLQNLALKHDLFLIADEVYREFVYDGVGHHSILEDDKMARHSIVIDSVSKRFSLCGARVGCIVSKNKSLIKTVLKMAQARLCPPIYGLIAAEAALDTPQDYLTGVVEEYKARRDFIINELSKITGVKVFIPAGAFYCVVALPVEDADAFCAWLLTDFVYNGKTLMLAPASGFYTHKERDIRQDSRVHHDVFVTIVKELQASGSKLFPKNYLELSEEVQIKILGKIKADIDPKLFKDEMVFKTLGSIKAMQQIQLENGERACHRYIISNNQTALNVMETFAMLGLCGFGEKIPVDVMPLFETVEDLGVAEKVMRTLYSDEQYRTHLLARGDKQSIMLGFSDGTKDGGYLMANWSIFKAKEALTKVSKEFGIKVLFFDGRGGPPARGGGKTHKFYASLGENVENKEIQLTIQGQTISSNFGNLDSSRYNIEQLIGAGISNALLKKPKNASISEENRTVINRLAAISYDTYTDFKNHPMFIPYLERMSTLKYYGQANIGSRPSKRKSSASLDFSDLRAIPFVGSWSQLKQNVPGFFGVGTALKAFADAGDFDKVKNLYRESNFFKALLENSEMSLTKSFFDLTAYMADDKMFGAFWKSIYEEYLLTKKMLLKLTGCKSLMENEQAGKASIEARESIALPLLTIQQYALRKIHHLNAQEKLSKDEKQRLAHYEKLVTRSLFGNINASRNSA</sequence>
<keyword evidence="9" id="KW-0648">Protein biosynthesis</keyword>
<evidence type="ECO:0000256" key="5">
    <source>
        <dbReference type="ARBA" id="ARBA00022723"/>
    </source>
</evidence>
<dbReference type="NCBIfam" id="NF005744">
    <property type="entry name" value="PRK07568.1"/>
    <property type="match status" value="1"/>
</dbReference>
<dbReference type="Pfam" id="PF03950">
    <property type="entry name" value="tRNA-synt_1c_C"/>
    <property type="match status" value="1"/>
</dbReference>
<dbReference type="InterPro" id="IPR004838">
    <property type="entry name" value="NHTrfase_class1_PyrdxlP-BS"/>
</dbReference>
<dbReference type="InterPro" id="IPR021135">
    <property type="entry name" value="PEP_COase"/>
</dbReference>
<keyword evidence="7" id="KW-0521">NADP</keyword>
<accession>A0A2B4RF65</accession>
<dbReference type="PANTHER" id="PTHR36999">
    <property type="entry name" value="ISOCITRATE DEHYDROGENASE [NADP]"/>
    <property type="match status" value="1"/>
</dbReference>
<dbReference type="PRINTS" id="PR00150">
    <property type="entry name" value="PEPCARBXLASE"/>
</dbReference>
<dbReference type="InterPro" id="IPR020056">
    <property type="entry name" value="Rbsml_bL25/Gln-tRNA_synth_N"/>
</dbReference>
<dbReference type="GO" id="GO:0008964">
    <property type="term" value="F:phosphoenolpyruvate carboxylase activity"/>
    <property type="evidence" value="ECO:0007669"/>
    <property type="project" value="InterPro"/>
</dbReference>
<evidence type="ECO:0000256" key="6">
    <source>
        <dbReference type="ARBA" id="ARBA00022842"/>
    </source>
</evidence>
<evidence type="ECO:0000259" key="12">
    <source>
        <dbReference type="Pfam" id="PF00155"/>
    </source>
</evidence>
<dbReference type="NCBIfam" id="TIGR00178">
    <property type="entry name" value="monomer_idh"/>
    <property type="match status" value="1"/>
</dbReference>
<keyword evidence="5" id="KW-0479">Metal-binding</keyword>
<protein>
    <submittedName>
        <fullName evidence="15">Isocitrate dehydrogenase [NADP] 2</fullName>
    </submittedName>
</protein>
<dbReference type="GO" id="GO:0006097">
    <property type="term" value="P:glyoxylate cycle"/>
    <property type="evidence" value="ECO:0007669"/>
    <property type="project" value="UniProtKB-KW"/>
</dbReference>
<proteinExistence type="inferred from homology"/>
<dbReference type="Pfam" id="PF00155">
    <property type="entry name" value="Aminotran_1_2"/>
    <property type="match status" value="1"/>
</dbReference>
<dbReference type="InterPro" id="IPR015421">
    <property type="entry name" value="PyrdxlP-dep_Trfase_major"/>
</dbReference>
<evidence type="ECO:0000259" key="13">
    <source>
        <dbReference type="Pfam" id="PF03950"/>
    </source>
</evidence>
<dbReference type="PANTHER" id="PTHR36999:SF1">
    <property type="entry name" value="ISOCITRATE DEHYDROGENASE (NADP(+))"/>
    <property type="match status" value="1"/>
</dbReference>
<dbReference type="InterPro" id="IPR015424">
    <property type="entry name" value="PyrdxlP-dep_Trfase"/>
</dbReference>
<dbReference type="EMBL" id="LSMT01000697">
    <property type="protein sequence ID" value="PFX15018.1"/>
    <property type="molecule type" value="Genomic_DNA"/>
</dbReference>
<dbReference type="Pfam" id="PF03971">
    <property type="entry name" value="IDH"/>
    <property type="match status" value="1"/>
</dbReference>
<evidence type="ECO:0000313" key="15">
    <source>
        <dbReference type="EMBL" id="PFX15018.1"/>
    </source>
</evidence>
<dbReference type="GO" id="GO:0004812">
    <property type="term" value="F:aminoacyl-tRNA ligase activity"/>
    <property type="evidence" value="ECO:0007669"/>
    <property type="project" value="InterPro"/>
</dbReference>
<dbReference type="InterPro" id="IPR011035">
    <property type="entry name" value="Ribosomal_bL25/Gln-tRNA_synth"/>
</dbReference>
<dbReference type="SUPFAM" id="SSF51621">
    <property type="entry name" value="Phosphoenolpyruvate/pyruvate domain"/>
    <property type="match status" value="1"/>
</dbReference>
<dbReference type="CDD" id="cd00609">
    <property type="entry name" value="AAT_like"/>
    <property type="match status" value="1"/>
</dbReference>